<feature type="domain" description="DUF397" evidence="1">
    <location>
        <begin position="13"/>
        <end position="65"/>
    </location>
</feature>
<dbReference type="EMBL" id="JNAD02000002">
    <property type="protein sequence ID" value="RKM97919.1"/>
    <property type="molecule type" value="Genomic_DNA"/>
</dbReference>
<protein>
    <submittedName>
        <fullName evidence="2">DUF397 domain-containing protein</fullName>
    </submittedName>
</protein>
<dbReference type="AlphaFoldDB" id="A0A3R7FZQ1"/>
<dbReference type="Pfam" id="PF04149">
    <property type="entry name" value="DUF397"/>
    <property type="match status" value="1"/>
</dbReference>
<evidence type="ECO:0000259" key="1">
    <source>
        <dbReference type="Pfam" id="PF04149"/>
    </source>
</evidence>
<dbReference type="RefSeq" id="WP_078649167.1">
    <property type="nucleotide sequence ID" value="NZ_CP134822.1"/>
</dbReference>
<comment type="caution">
    <text evidence="2">The sequence shown here is derived from an EMBL/GenBank/DDBJ whole genome shotgun (WGS) entry which is preliminary data.</text>
</comment>
<dbReference type="Proteomes" id="UP000028058">
    <property type="component" value="Unassembled WGS sequence"/>
</dbReference>
<proteinExistence type="predicted"/>
<evidence type="ECO:0000313" key="3">
    <source>
        <dbReference type="Proteomes" id="UP000028058"/>
    </source>
</evidence>
<sequence length="76" mass="8252">MRPGCQPAIPDDAWFKSSYSSAGPTECVEAALLRCGTAVRDSKSPGRQGLWFGQSAWSAFTKELRHGNLGRDPGPW</sequence>
<accession>A0A3R7FZQ1</accession>
<organism evidence="2 3">
    <name type="scientific">Streptomyces xinghaiensis</name>
    <dbReference type="NCBI Taxonomy" id="1038928"/>
    <lineage>
        <taxon>Bacteria</taxon>
        <taxon>Bacillati</taxon>
        <taxon>Actinomycetota</taxon>
        <taxon>Actinomycetes</taxon>
        <taxon>Kitasatosporales</taxon>
        <taxon>Streptomycetaceae</taxon>
        <taxon>Streptomyces</taxon>
    </lineage>
</organism>
<keyword evidence="3" id="KW-1185">Reference proteome</keyword>
<gene>
    <name evidence="2" type="ORF">SFRA_005080</name>
</gene>
<evidence type="ECO:0000313" key="2">
    <source>
        <dbReference type="EMBL" id="RKM97919.1"/>
    </source>
</evidence>
<dbReference type="OrthoDB" id="4323652at2"/>
<dbReference type="InterPro" id="IPR007278">
    <property type="entry name" value="DUF397"/>
</dbReference>
<name>A0A3R7FZQ1_9ACTN</name>
<reference evidence="2 3" key="1">
    <citation type="journal article" date="2014" name="Genome Announc.">
        <title>Draft Genome Sequence of Streptomyces fradiae ATCC 19609, a Strain Highly Sensitive to Antibiotics.</title>
        <authorList>
            <person name="Bekker O.B."/>
            <person name="Klimina K.M."/>
            <person name="Vatlin A.A."/>
            <person name="Zakharevich N.V."/>
            <person name="Kasianov A.S."/>
            <person name="Danilenko V.N."/>
        </authorList>
    </citation>
    <scope>NUCLEOTIDE SEQUENCE [LARGE SCALE GENOMIC DNA]</scope>
    <source>
        <strain evidence="2 3">ATCC 19609</strain>
    </source>
</reference>